<dbReference type="PANTHER" id="PTHR12526:SF510">
    <property type="entry name" value="D-INOSITOL 3-PHOSPHATE GLYCOSYLTRANSFERASE"/>
    <property type="match status" value="1"/>
</dbReference>
<evidence type="ECO:0000256" key="1">
    <source>
        <dbReference type="ARBA" id="ARBA00022676"/>
    </source>
</evidence>
<proteinExistence type="predicted"/>
<evidence type="ECO:0000256" key="2">
    <source>
        <dbReference type="ARBA" id="ARBA00022679"/>
    </source>
</evidence>
<keyword evidence="4" id="KW-1185">Reference proteome</keyword>
<dbReference type="PANTHER" id="PTHR12526">
    <property type="entry name" value="GLYCOSYLTRANSFERASE"/>
    <property type="match status" value="1"/>
</dbReference>
<dbReference type="Gene3D" id="3.40.50.2000">
    <property type="entry name" value="Glycogen Phosphorylase B"/>
    <property type="match status" value="2"/>
</dbReference>
<dbReference type="SUPFAM" id="SSF53756">
    <property type="entry name" value="UDP-Glycosyltransferase/glycogen phosphorylase"/>
    <property type="match status" value="1"/>
</dbReference>
<accession>A0ABW0GWX5</accession>
<sequence>MTAAIKSPAQVLARNALDQTRLLFVAPDDYPAFRVDLVELFSNHLVGRGLKVDWSLRPVADGPARVEETCNERFYLARRQMSERFGVLRYRIAESFLRLKLAWRAARGHYDLIQVRDQPLWAITYALAGKISGTPCLFWMSYPVLDARLRDAVQNLNSMSWPGRMIRIAYALVGNVLFYRLALPLCDHVIVQSNRMRQRLGFRGVPAQKMTPVPMGVTTGRYNAVSIQPVQDPRLEGRKTMAYLCANVLSLLSNLAVDALAQLVAEGHDAMLILIGAVAEKERQRLDARIKNMGLSERVIFTGQLPLAEALGWVKRADVCLSPFMMDAAQQVATPTKLVEYLAMGRPVVGTVHYDQNEVIHGSGAGFVTAYSGKAMAQGVARLFADPQKAEAMGARGQDWVKANRDYQHLADMVEQVYEDHLGKKAGGAGEAGS</sequence>
<protein>
    <submittedName>
        <fullName evidence="3">Glycosyltransferase</fullName>
        <ecNumber evidence="3">2.4.-.-</ecNumber>
    </submittedName>
</protein>
<dbReference type="EMBL" id="JBHSLL010000019">
    <property type="protein sequence ID" value="MFC5385874.1"/>
    <property type="molecule type" value="Genomic_DNA"/>
</dbReference>
<organism evidence="3 4">
    <name type="scientific">Aquamicrobium segne</name>
    <dbReference type="NCBI Taxonomy" id="469547"/>
    <lineage>
        <taxon>Bacteria</taxon>
        <taxon>Pseudomonadati</taxon>
        <taxon>Pseudomonadota</taxon>
        <taxon>Alphaproteobacteria</taxon>
        <taxon>Hyphomicrobiales</taxon>
        <taxon>Phyllobacteriaceae</taxon>
        <taxon>Aquamicrobium</taxon>
    </lineage>
</organism>
<dbReference type="RefSeq" id="WP_378228806.1">
    <property type="nucleotide sequence ID" value="NZ_JBHSLL010000019.1"/>
</dbReference>
<keyword evidence="2 3" id="KW-0808">Transferase</keyword>
<dbReference type="Proteomes" id="UP001596016">
    <property type="component" value="Unassembled WGS sequence"/>
</dbReference>
<keyword evidence="1 3" id="KW-0328">Glycosyltransferase</keyword>
<name>A0ABW0GWX5_9HYPH</name>
<reference evidence="4" key="1">
    <citation type="journal article" date="2019" name="Int. J. Syst. Evol. Microbiol.">
        <title>The Global Catalogue of Microorganisms (GCM) 10K type strain sequencing project: providing services to taxonomists for standard genome sequencing and annotation.</title>
        <authorList>
            <consortium name="The Broad Institute Genomics Platform"/>
            <consortium name="The Broad Institute Genome Sequencing Center for Infectious Disease"/>
            <person name="Wu L."/>
            <person name="Ma J."/>
        </authorList>
    </citation>
    <scope>NUCLEOTIDE SEQUENCE [LARGE SCALE GENOMIC DNA]</scope>
    <source>
        <strain evidence="4">CGMCC 4.1415</strain>
    </source>
</reference>
<comment type="caution">
    <text evidence="3">The sequence shown here is derived from an EMBL/GenBank/DDBJ whole genome shotgun (WGS) entry which is preliminary data.</text>
</comment>
<dbReference type="EC" id="2.4.-.-" evidence="3"/>
<dbReference type="GO" id="GO:0016757">
    <property type="term" value="F:glycosyltransferase activity"/>
    <property type="evidence" value="ECO:0007669"/>
    <property type="project" value="UniProtKB-KW"/>
</dbReference>
<gene>
    <name evidence="3" type="ORF">ACFPLB_07840</name>
</gene>
<evidence type="ECO:0000313" key="3">
    <source>
        <dbReference type="EMBL" id="MFC5385874.1"/>
    </source>
</evidence>
<dbReference type="Pfam" id="PF13692">
    <property type="entry name" value="Glyco_trans_1_4"/>
    <property type="match status" value="1"/>
</dbReference>
<evidence type="ECO:0000313" key="4">
    <source>
        <dbReference type="Proteomes" id="UP001596016"/>
    </source>
</evidence>